<dbReference type="GO" id="GO:0008236">
    <property type="term" value="F:serine-type peptidase activity"/>
    <property type="evidence" value="ECO:0007669"/>
    <property type="project" value="InterPro"/>
</dbReference>
<dbReference type="STRING" id="408657.SAMN04487995_4568"/>
<gene>
    <name evidence="3" type="ORF">SAMN04487995_4568</name>
</gene>
<evidence type="ECO:0000256" key="1">
    <source>
        <dbReference type="SAM" id="Phobius"/>
    </source>
</evidence>
<accession>A0A1H6YJK9</accession>
<protein>
    <submittedName>
        <fullName evidence="3">Peptidase family S41</fullName>
    </submittedName>
</protein>
<dbReference type="Gene3D" id="3.90.226.10">
    <property type="entry name" value="2-enoyl-CoA Hydratase, Chain A, domain 1"/>
    <property type="match status" value="1"/>
</dbReference>
<dbReference type="SUPFAM" id="SSF52096">
    <property type="entry name" value="ClpP/crotonase"/>
    <property type="match status" value="1"/>
</dbReference>
<keyword evidence="1" id="KW-0812">Transmembrane</keyword>
<feature type="domain" description="Tail specific protease" evidence="2">
    <location>
        <begin position="172"/>
        <end position="340"/>
    </location>
</feature>
<dbReference type="InterPro" id="IPR005151">
    <property type="entry name" value="Tail-specific_protease"/>
</dbReference>
<sequence>MPGADQRYIKTHHHESNKAFSLNQKTYQNHAQSMKTKIIPFLTLIFVLTYTFVQAQENSGQKAVNPDACSCSRALEEVIDKVTRIYAGFDDKVTAKTRPAYDKLIKNLRTKASSVNSPLACQTVLQTYTGFFKDSHVSSVWMRGTKQAVSNMEANKNRTDLVTFRKLNDDFLYVKLAVFDQREVGKLDSMLAANRELLAKTPYLIMDLRGNGGGNTSTSDEMARLIYTNPIVYPAWDYRSSEEFIKSKERELKASKDTTDPYYKRVVNLLNAAKANPGKMVKDSGDLVRTLDVNPQSYPRQIAFLIDKGSGSATEFYIFEGKQSKKVTLFGTNSYGVMDYGSDQDFRICDGIYNLATPWGRNGWVKDFRIDNVGFKPDVRIPEGEKDWVDFVQKYYSQGNTVNK</sequence>
<dbReference type="Proteomes" id="UP000199532">
    <property type="component" value="Unassembled WGS sequence"/>
</dbReference>
<dbReference type="PANTHER" id="PTHR32060">
    <property type="entry name" value="TAIL-SPECIFIC PROTEASE"/>
    <property type="match status" value="1"/>
</dbReference>
<keyword evidence="1" id="KW-0472">Membrane</keyword>
<dbReference type="EMBL" id="FNXY01000007">
    <property type="protein sequence ID" value="SEJ41471.1"/>
    <property type="molecule type" value="Genomic_DNA"/>
</dbReference>
<dbReference type="Pfam" id="PF03572">
    <property type="entry name" value="Peptidase_S41"/>
    <property type="match status" value="1"/>
</dbReference>
<evidence type="ECO:0000313" key="3">
    <source>
        <dbReference type="EMBL" id="SEJ41471.1"/>
    </source>
</evidence>
<keyword evidence="1" id="KW-1133">Transmembrane helix</keyword>
<dbReference type="AlphaFoldDB" id="A0A1H6YJK9"/>
<evidence type="ECO:0000313" key="4">
    <source>
        <dbReference type="Proteomes" id="UP000199532"/>
    </source>
</evidence>
<proteinExistence type="predicted"/>
<feature type="transmembrane region" description="Helical" evidence="1">
    <location>
        <begin position="38"/>
        <end position="55"/>
    </location>
</feature>
<dbReference type="GO" id="GO:0004175">
    <property type="term" value="F:endopeptidase activity"/>
    <property type="evidence" value="ECO:0007669"/>
    <property type="project" value="TreeGrafter"/>
</dbReference>
<dbReference type="GO" id="GO:0007165">
    <property type="term" value="P:signal transduction"/>
    <property type="evidence" value="ECO:0007669"/>
    <property type="project" value="TreeGrafter"/>
</dbReference>
<organism evidence="3 4">
    <name type="scientific">Dyadobacter koreensis</name>
    <dbReference type="NCBI Taxonomy" id="408657"/>
    <lineage>
        <taxon>Bacteria</taxon>
        <taxon>Pseudomonadati</taxon>
        <taxon>Bacteroidota</taxon>
        <taxon>Cytophagia</taxon>
        <taxon>Cytophagales</taxon>
        <taxon>Spirosomataceae</taxon>
        <taxon>Dyadobacter</taxon>
    </lineage>
</organism>
<keyword evidence="4" id="KW-1185">Reference proteome</keyword>
<dbReference type="PANTHER" id="PTHR32060:SF30">
    <property type="entry name" value="CARBOXY-TERMINAL PROCESSING PROTEASE CTPA"/>
    <property type="match status" value="1"/>
</dbReference>
<dbReference type="InterPro" id="IPR029045">
    <property type="entry name" value="ClpP/crotonase-like_dom_sf"/>
</dbReference>
<reference evidence="3 4" key="1">
    <citation type="submission" date="2016-10" db="EMBL/GenBank/DDBJ databases">
        <authorList>
            <person name="de Groot N.N."/>
        </authorList>
    </citation>
    <scope>NUCLEOTIDE SEQUENCE [LARGE SCALE GENOMIC DNA]</scope>
    <source>
        <strain evidence="3 4">DSM 19938</strain>
    </source>
</reference>
<evidence type="ECO:0000259" key="2">
    <source>
        <dbReference type="Pfam" id="PF03572"/>
    </source>
</evidence>
<dbReference type="GO" id="GO:0030288">
    <property type="term" value="C:outer membrane-bounded periplasmic space"/>
    <property type="evidence" value="ECO:0007669"/>
    <property type="project" value="TreeGrafter"/>
</dbReference>
<name>A0A1H6YJK9_9BACT</name>
<dbReference type="GO" id="GO:0006508">
    <property type="term" value="P:proteolysis"/>
    <property type="evidence" value="ECO:0007669"/>
    <property type="project" value="InterPro"/>
</dbReference>